<evidence type="ECO:0000313" key="2">
    <source>
        <dbReference type="Proteomes" id="UP000299102"/>
    </source>
</evidence>
<dbReference type="Proteomes" id="UP000299102">
    <property type="component" value="Unassembled WGS sequence"/>
</dbReference>
<evidence type="ECO:0000313" key="1">
    <source>
        <dbReference type="EMBL" id="GBP26839.1"/>
    </source>
</evidence>
<reference evidence="1 2" key="1">
    <citation type="journal article" date="2019" name="Commun. Biol.">
        <title>The bagworm genome reveals a unique fibroin gene that provides high tensile strength.</title>
        <authorList>
            <person name="Kono N."/>
            <person name="Nakamura H."/>
            <person name="Ohtoshi R."/>
            <person name="Tomita M."/>
            <person name="Numata K."/>
            <person name="Arakawa K."/>
        </authorList>
    </citation>
    <scope>NUCLEOTIDE SEQUENCE [LARGE SCALE GENOMIC DNA]</scope>
</reference>
<comment type="caution">
    <text evidence="1">The sequence shown here is derived from an EMBL/GenBank/DDBJ whole genome shotgun (WGS) entry which is preliminary data.</text>
</comment>
<name>A0A4C1UKJ5_EUMVA</name>
<gene>
    <name evidence="1" type="ORF">EVAR_16419_1</name>
</gene>
<keyword evidence="2" id="KW-1185">Reference proteome</keyword>
<sequence length="103" mass="10878">MPTCARSDSSEGYNTKITIGAVWGCKEVQMHPLVAHPGGQGVTPSPSFVESSSSYCDELEPLLTELRVCATSKALILDPPCAQTTSLLKSALCPVANSIKLIQ</sequence>
<dbReference type="AlphaFoldDB" id="A0A4C1UKJ5"/>
<proteinExistence type="predicted"/>
<accession>A0A4C1UKJ5</accession>
<organism evidence="1 2">
    <name type="scientific">Eumeta variegata</name>
    <name type="common">Bagworm moth</name>
    <name type="synonym">Eumeta japonica</name>
    <dbReference type="NCBI Taxonomy" id="151549"/>
    <lineage>
        <taxon>Eukaryota</taxon>
        <taxon>Metazoa</taxon>
        <taxon>Ecdysozoa</taxon>
        <taxon>Arthropoda</taxon>
        <taxon>Hexapoda</taxon>
        <taxon>Insecta</taxon>
        <taxon>Pterygota</taxon>
        <taxon>Neoptera</taxon>
        <taxon>Endopterygota</taxon>
        <taxon>Lepidoptera</taxon>
        <taxon>Glossata</taxon>
        <taxon>Ditrysia</taxon>
        <taxon>Tineoidea</taxon>
        <taxon>Psychidae</taxon>
        <taxon>Oiketicinae</taxon>
        <taxon>Eumeta</taxon>
    </lineage>
</organism>
<protein>
    <submittedName>
        <fullName evidence="1">Uncharacterized protein</fullName>
    </submittedName>
</protein>
<dbReference type="EMBL" id="BGZK01000186">
    <property type="protein sequence ID" value="GBP26839.1"/>
    <property type="molecule type" value="Genomic_DNA"/>
</dbReference>